<sequence length="91" mass="10236">MGLEYTSVRGIAPFLSLAFQPPRLLYGRAANYGSFIVLSEGMIFSFQGTASNFGLLPIWGVALAVTIVYLKTECFFRTHYVLFLRKNESFL</sequence>
<evidence type="ECO:0000256" key="1">
    <source>
        <dbReference type="SAM" id="Phobius"/>
    </source>
</evidence>
<name>E2ZF52_9FIRM</name>
<dbReference type="HOGENOM" id="CLU_2422561_0_0_9"/>
<evidence type="ECO:0000313" key="2">
    <source>
        <dbReference type="EMBL" id="EFQ08172.1"/>
    </source>
</evidence>
<reference evidence="2 3" key="1">
    <citation type="submission" date="2010-08" db="EMBL/GenBank/DDBJ databases">
        <authorList>
            <person name="Weinstock G."/>
            <person name="Sodergren E."/>
            <person name="Clifton S."/>
            <person name="Fulton L."/>
            <person name="Fulton B."/>
            <person name="Courtney L."/>
            <person name="Fronick C."/>
            <person name="Harrison M."/>
            <person name="Strong C."/>
            <person name="Farmer C."/>
            <person name="Delahaunty K."/>
            <person name="Markovic C."/>
            <person name="Hall O."/>
            <person name="Minx P."/>
            <person name="Tomlinson C."/>
            <person name="Mitreva M."/>
            <person name="Hou S."/>
            <person name="Chen J."/>
            <person name="Wollam A."/>
            <person name="Pepin K.H."/>
            <person name="Johnson M."/>
            <person name="Bhonagiri V."/>
            <person name="Zhang X."/>
            <person name="Suruliraj S."/>
            <person name="Warren W."/>
            <person name="Chinwalla A."/>
            <person name="Mardis E.R."/>
            <person name="Wilson R.K."/>
        </authorList>
    </citation>
    <scope>NUCLEOTIDE SEQUENCE [LARGE SCALE GENOMIC DNA]</scope>
    <source>
        <strain evidence="2 3">KLE1255</strain>
    </source>
</reference>
<protein>
    <submittedName>
        <fullName evidence="2">Uncharacterized protein</fullName>
    </submittedName>
</protein>
<gene>
    <name evidence="2" type="ORF">HMPREF9436_00281</name>
</gene>
<organism evidence="2 3">
    <name type="scientific">Faecalibacterium cf. prausnitzii KLE1255</name>
    <dbReference type="NCBI Taxonomy" id="748224"/>
    <lineage>
        <taxon>Bacteria</taxon>
        <taxon>Bacillati</taxon>
        <taxon>Bacillota</taxon>
        <taxon>Clostridia</taxon>
        <taxon>Eubacteriales</taxon>
        <taxon>Oscillospiraceae</taxon>
        <taxon>Faecalibacterium</taxon>
    </lineage>
</organism>
<proteinExistence type="predicted"/>
<feature type="transmembrane region" description="Helical" evidence="1">
    <location>
        <begin position="53"/>
        <end position="70"/>
    </location>
</feature>
<keyword evidence="1" id="KW-1133">Transmembrane helix</keyword>
<dbReference type="BioCyc" id="FCF748224-HMP:GTSS-1604-MONOMER"/>
<comment type="caution">
    <text evidence="2">The sequence shown here is derived from an EMBL/GenBank/DDBJ whole genome shotgun (WGS) entry which is preliminary data.</text>
</comment>
<dbReference type="EMBL" id="AECU01000025">
    <property type="protein sequence ID" value="EFQ08172.1"/>
    <property type="molecule type" value="Genomic_DNA"/>
</dbReference>
<keyword evidence="1" id="KW-0472">Membrane</keyword>
<evidence type="ECO:0000313" key="3">
    <source>
        <dbReference type="Proteomes" id="UP000006028"/>
    </source>
</evidence>
<dbReference type="STRING" id="748224.HMPREF9436_00281"/>
<accession>E2ZF52</accession>
<keyword evidence="1" id="KW-0812">Transmembrane</keyword>
<dbReference type="Proteomes" id="UP000006028">
    <property type="component" value="Unassembled WGS sequence"/>
</dbReference>
<dbReference type="AlphaFoldDB" id="E2ZF52"/>